<evidence type="ECO:0000313" key="13">
    <source>
        <dbReference type="Proteomes" id="UP000579812"/>
    </source>
</evidence>
<keyword evidence="13" id="KW-1185">Reference proteome</keyword>
<dbReference type="EMBL" id="JAAMOB010000016">
    <property type="protein sequence ID" value="KAF4102737.1"/>
    <property type="molecule type" value="Genomic_DNA"/>
</dbReference>
<dbReference type="Proteomes" id="UP000579812">
    <property type="component" value="Unassembled WGS sequence"/>
</dbReference>
<dbReference type="InterPro" id="IPR000240">
    <property type="entry name" value="Serpin_B9/Maspin"/>
</dbReference>
<evidence type="ECO:0000256" key="9">
    <source>
        <dbReference type="ARBA" id="ARBA00073281"/>
    </source>
</evidence>
<dbReference type="PROSITE" id="PS00284">
    <property type="entry name" value="SERPIN"/>
    <property type="match status" value="1"/>
</dbReference>
<comment type="subunit">
    <text evidence="7">Forms a complex with the monomeric form of beta-tryptase.</text>
</comment>
<dbReference type="PRINTS" id="PR00676">
    <property type="entry name" value="MASPIN"/>
</dbReference>
<evidence type="ECO:0000256" key="8">
    <source>
        <dbReference type="ARBA" id="ARBA00039202"/>
    </source>
</evidence>
<evidence type="ECO:0000256" key="5">
    <source>
        <dbReference type="ARBA" id="ARBA00022900"/>
    </source>
</evidence>
<dbReference type="FunFam" id="3.30.497.10:FF:000001">
    <property type="entry name" value="Serine protease inhibitor"/>
    <property type="match status" value="1"/>
</dbReference>
<feature type="domain" description="Serpin" evidence="11">
    <location>
        <begin position="109"/>
        <end position="485"/>
    </location>
</feature>
<keyword evidence="6" id="KW-0007">Acetylation</keyword>
<dbReference type="SUPFAM" id="SSF56574">
    <property type="entry name" value="Serpins"/>
    <property type="match status" value="2"/>
</dbReference>
<dbReference type="CDD" id="cd19956">
    <property type="entry name" value="serpinB"/>
    <property type="match status" value="1"/>
</dbReference>
<keyword evidence="3" id="KW-0963">Cytoplasm</keyword>
<evidence type="ECO:0000256" key="1">
    <source>
        <dbReference type="ARBA" id="ARBA00004496"/>
    </source>
</evidence>
<evidence type="ECO:0000256" key="3">
    <source>
        <dbReference type="ARBA" id="ARBA00022490"/>
    </source>
</evidence>
<dbReference type="SMART" id="SM00093">
    <property type="entry name" value="SERPIN"/>
    <property type="match status" value="1"/>
</dbReference>
<dbReference type="Gene3D" id="2.30.39.10">
    <property type="entry name" value="Alpha-1-antitrypsin, domain 1"/>
    <property type="match status" value="1"/>
</dbReference>
<protein>
    <recommendedName>
        <fullName evidence="9">Leukocyte elastase inhibitor</fullName>
    </recommendedName>
    <alternativeName>
        <fullName evidence="10">Serpin B1</fullName>
    </alternativeName>
    <alternativeName>
        <fullName evidence="8">Serpin B6</fullName>
    </alternativeName>
</protein>
<dbReference type="InterPro" id="IPR042178">
    <property type="entry name" value="Serpin_sf_1"/>
</dbReference>
<name>A0A7J6C603_9TELE</name>
<dbReference type="AlphaFoldDB" id="A0A7J6C603"/>
<evidence type="ECO:0000256" key="4">
    <source>
        <dbReference type="ARBA" id="ARBA00022690"/>
    </source>
</evidence>
<dbReference type="PANTHER" id="PTHR11461">
    <property type="entry name" value="SERINE PROTEASE INHIBITOR, SERPIN"/>
    <property type="match status" value="1"/>
</dbReference>
<comment type="caution">
    <text evidence="12">The sequence shown here is derived from an EMBL/GenBank/DDBJ whole genome shotgun (WGS) entry which is preliminary data.</text>
</comment>
<dbReference type="InterPro" id="IPR023796">
    <property type="entry name" value="Serpin_dom"/>
</dbReference>
<evidence type="ECO:0000256" key="10">
    <source>
        <dbReference type="ARBA" id="ARBA00079383"/>
    </source>
</evidence>
<dbReference type="InterPro" id="IPR023795">
    <property type="entry name" value="Serpin_CS"/>
</dbReference>
<accession>A0A7J6C603</accession>
<sequence>MHQEMCSTLRSASPRLWPWCLSEQKKVLGFTSPAEKTEEQIHSSFNELMSELKKPGAPYVLNLANRLYGEQSYQFVEKFLNDAKRYYEAGLEELVKMEPLSAANTQFSLNLFKKISEGNKSGNVFYSPISISSALAMVSLGAKENTAAQMLKVLGFNNPAQPESGQKTEEQIHSSFNKLMSELNKPGAPYVLSLANRLYGEQSYQFVEKFLNDAKRYYEAGLEEVDFKMKSDAACVDINKWVEKNTQGKIKDLLPQRSIDEMTRLVLVNAIYFIGNWEEKFPKEDTRDGQFELNKTQTKPVKMMHQTEEFPLALIPEMDSQVLELPYVGKNLSMLIILPNEIQDETTGLQKLEKALTYEKLMEWTKPSMMQKQEVRVSLPRFKMEETYDMKDLLISMGMEDVFNKQKVNLSGMSPNNNLVVTKVIHKAFVEVNEEGTEAAAATSIESILMSLRFSPVFNADHPFLFFIRHNPTKSILFYGRFCSP</sequence>
<gene>
    <name evidence="12" type="ORF">G5714_015620</name>
</gene>
<keyword evidence="4" id="KW-0646">Protease inhibitor</keyword>
<dbReference type="GO" id="GO:0005615">
    <property type="term" value="C:extracellular space"/>
    <property type="evidence" value="ECO:0007669"/>
    <property type="project" value="InterPro"/>
</dbReference>
<dbReference type="InterPro" id="IPR000215">
    <property type="entry name" value="Serpin_fam"/>
</dbReference>
<proteinExistence type="inferred from homology"/>
<evidence type="ECO:0000256" key="7">
    <source>
        <dbReference type="ARBA" id="ARBA00038828"/>
    </source>
</evidence>
<dbReference type="Pfam" id="PF00079">
    <property type="entry name" value="Serpin"/>
    <property type="match status" value="2"/>
</dbReference>
<dbReference type="Gene3D" id="3.30.497.10">
    <property type="entry name" value="Antithrombin, subunit I, domain 2"/>
    <property type="match status" value="2"/>
</dbReference>
<dbReference type="GO" id="GO:0005737">
    <property type="term" value="C:cytoplasm"/>
    <property type="evidence" value="ECO:0007669"/>
    <property type="project" value="UniProtKB-SubCell"/>
</dbReference>
<organism evidence="12 13">
    <name type="scientific">Onychostoma macrolepis</name>
    <dbReference type="NCBI Taxonomy" id="369639"/>
    <lineage>
        <taxon>Eukaryota</taxon>
        <taxon>Metazoa</taxon>
        <taxon>Chordata</taxon>
        <taxon>Craniata</taxon>
        <taxon>Vertebrata</taxon>
        <taxon>Euteleostomi</taxon>
        <taxon>Actinopterygii</taxon>
        <taxon>Neopterygii</taxon>
        <taxon>Teleostei</taxon>
        <taxon>Ostariophysi</taxon>
        <taxon>Cypriniformes</taxon>
        <taxon>Cyprinidae</taxon>
        <taxon>Acrossocheilinae</taxon>
        <taxon>Onychostoma</taxon>
    </lineage>
</organism>
<reference evidence="12 13" key="1">
    <citation type="submission" date="2020-04" db="EMBL/GenBank/DDBJ databases">
        <title>Chromosome-level genome assembly of a cyprinid fish Onychostoma macrolepis by integration of Nanopore Sequencing, Bionano and Hi-C technology.</title>
        <authorList>
            <person name="Wang D."/>
        </authorList>
    </citation>
    <scope>NUCLEOTIDE SEQUENCE [LARGE SCALE GENOMIC DNA]</scope>
    <source>
        <strain evidence="12">SWU-2019</strain>
        <tissue evidence="12">Muscle</tissue>
    </source>
</reference>
<comment type="subcellular location">
    <subcellularLocation>
        <location evidence="1">Cytoplasm</location>
    </subcellularLocation>
</comment>
<dbReference type="InterPro" id="IPR036186">
    <property type="entry name" value="Serpin_sf"/>
</dbReference>
<dbReference type="FunFam" id="2.30.39.10:FF:000014">
    <property type="entry name" value="Serpin family B member 9"/>
    <property type="match status" value="1"/>
</dbReference>
<evidence type="ECO:0000313" key="12">
    <source>
        <dbReference type="EMBL" id="KAF4102737.1"/>
    </source>
</evidence>
<dbReference type="InterPro" id="IPR042185">
    <property type="entry name" value="Serpin_sf_2"/>
</dbReference>
<comment type="similarity">
    <text evidence="2">Belongs to the serpin family. Ov-serpin subfamily.</text>
</comment>
<evidence type="ECO:0000256" key="6">
    <source>
        <dbReference type="ARBA" id="ARBA00022990"/>
    </source>
</evidence>
<dbReference type="PANTHER" id="PTHR11461:SF204">
    <property type="entry name" value="SERPIN B6"/>
    <property type="match status" value="1"/>
</dbReference>
<keyword evidence="5" id="KW-0722">Serine protease inhibitor</keyword>
<evidence type="ECO:0000256" key="2">
    <source>
        <dbReference type="ARBA" id="ARBA00006426"/>
    </source>
</evidence>
<evidence type="ECO:0000259" key="11">
    <source>
        <dbReference type="SMART" id="SM00093"/>
    </source>
</evidence>
<dbReference type="GO" id="GO:0004867">
    <property type="term" value="F:serine-type endopeptidase inhibitor activity"/>
    <property type="evidence" value="ECO:0007669"/>
    <property type="project" value="UniProtKB-KW"/>
</dbReference>